<feature type="transmembrane region" description="Helical" evidence="1">
    <location>
        <begin position="165"/>
        <end position="187"/>
    </location>
</feature>
<reference evidence="2 3" key="1">
    <citation type="journal article" date="2020" name="Phytopathology">
        <title>Genome Sequence Resources of Colletotrichum truncatum, C. plurivorum, C. musicola, and C. sojae: Four Species Pathogenic to Soybean (Glycine max).</title>
        <authorList>
            <person name="Rogerio F."/>
            <person name="Boufleur T.R."/>
            <person name="Ciampi-Guillardi M."/>
            <person name="Sukno S.A."/>
            <person name="Thon M.R."/>
            <person name="Massola Junior N.S."/>
            <person name="Baroncelli R."/>
        </authorList>
    </citation>
    <scope>NUCLEOTIDE SEQUENCE [LARGE SCALE GENOMIC DNA]</scope>
    <source>
        <strain evidence="2 3">LFN0009</strain>
    </source>
</reference>
<feature type="transmembrane region" description="Helical" evidence="1">
    <location>
        <begin position="21"/>
        <end position="39"/>
    </location>
</feature>
<keyword evidence="3" id="KW-1185">Reference proteome</keyword>
<dbReference type="Proteomes" id="UP000652219">
    <property type="component" value="Unassembled WGS sequence"/>
</dbReference>
<evidence type="ECO:0000256" key="1">
    <source>
        <dbReference type="SAM" id="Phobius"/>
    </source>
</evidence>
<evidence type="ECO:0000313" key="2">
    <source>
        <dbReference type="EMBL" id="KAF6786581.1"/>
    </source>
</evidence>
<gene>
    <name evidence="2" type="ORF">CSOJ01_15395</name>
</gene>
<name>A0A8H6IML2_9PEZI</name>
<keyword evidence="1" id="KW-1133">Transmembrane helix</keyword>
<dbReference type="EMBL" id="WIGN01000637">
    <property type="protein sequence ID" value="KAF6786581.1"/>
    <property type="molecule type" value="Genomic_DNA"/>
</dbReference>
<organism evidence="2 3">
    <name type="scientific">Colletotrichum sojae</name>
    <dbReference type="NCBI Taxonomy" id="2175907"/>
    <lineage>
        <taxon>Eukaryota</taxon>
        <taxon>Fungi</taxon>
        <taxon>Dikarya</taxon>
        <taxon>Ascomycota</taxon>
        <taxon>Pezizomycotina</taxon>
        <taxon>Sordariomycetes</taxon>
        <taxon>Hypocreomycetidae</taxon>
        <taxon>Glomerellales</taxon>
        <taxon>Glomerellaceae</taxon>
        <taxon>Colletotrichum</taxon>
        <taxon>Colletotrichum orchidearum species complex</taxon>
    </lineage>
</organism>
<protein>
    <submittedName>
        <fullName evidence="2">Uncharacterized protein</fullName>
    </submittedName>
</protein>
<dbReference type="AlphaFoldDB" id="A0A8H6IML2"/>
<accession>A0A8H6IML2</accession>
<sequence length="357" mass="38454">MLRSTAICARRQANAAVLSKLALLAFVALVHLGLDGILLSPRCGSDGLLTVELDATRLADHLGRFPTQRITLPSALADALPSNLTIGTLNACLGYPHERQCLTIADLGPQFHAYRTVGMDTIGLKVERILAPEYIVLADAASALLLFCSCSFSVVFGARTTASRWFMALATLLMTPGAFLVLFVYALRSIVANLGVEAEMGIGGVFGVIGWSPIALPSLSSIEDGAVSVSAVIMALQLDVLQRNCASRKTIRCIVRQRADSLISDLKRDNEAIHPTSTPHVLNCEWKAFRILFHLAPPRANNNIAMPCINKPSLHCYRQAYHGMSRLVLALHPGGMVSMLFANQLVEQPSSTPLLSS</sequence>
<feature type="transmembrane region" description="Helical" evidence="1">
    <location>
        <begin position="134"/>
        <end position="158"/>
    </location>
</feature>
<keyword evidence="1" id="KW-0812">Transmembrane</keyword>
<proteinExistence type="predicted"/>
<keyword evidence="1" id="KW-0472">Membrane</keyword>
<comment type="caution">
    <text evidence="2">The sequence shown here is derived from an EMBL/GenBank/DDBJ whole genome shotgun (WGS) entry which is preliminary data.</text>
</comment>
<evidence type="ECO:0000313" key="3">
    <source>
        <dbReference type="Proteomes" id="UP000652219"/>
    </source>
</evidence>